<dbReference type="EMBL" id="CP060828">
    <property type="protein sequence ID" value="QNP71521.1"/>
    <property type="molecule type" value="Genomic_DNA"/>
</dbReference>
<evidence type="ECO:0000256" key="4">
    <source>
        <dbReference type="PROSITE-ProRule" id="PRU00335"/>
    </source>
</evidence>
<keyword evidence="1" id="KW-0805">Transcription regulation</keyword>
<dbReference type="PANTHER" id="PTHR30055:SF148">
    <property type="entry name" value="TETR-FAMILY TRANSCRIPTIONAL REGULATOR"/>
    <property type="match status" value="1"/>
</dbReference>
<dbReference type="GO" id="GO:0000976">
    <property type="term" value="F:transcription cis-regulatory region binding"/>
    <property type="evidence" value="ECO:0007669"/>
    <property type="project" value="TreeGrafter"/>
</dbReference>
<feature type="region of interest" description="Disordered" evidence="5">
    <location>
        <begin position="1"/>
        <end position="44"/>
    </location>
</feature>
<dbReference type="GO" id="GO:0003700">
    <property type="term" value="F:DNA-binding transcription factor activity"/>
    <property type="evidence" value="ECO:0007669"/>
    <property type="project" value="TreeGrafter"/>
</dbReference>
<dbReference type="InterPro" id="IPR011075">
    <property type="entry name" value="TetR_C"/>
</dbReference>
<dbReference type="PROSITE" id="PS50977">
    <property type="entry name" value="HTH_TETR_2"/>
    <property type="match status" value="1"/>
</dbReference>
<evidence type="ECO:0000256" key="2">
    <source>
        <dbReference type="ARBA" id="ARBA00023125"/>
    </source>
</evidence>
<dbReference type="Pfam" id="PF16859">
    <property type="entry name" value="TetR_C_11"/>
    <property type="match status" value="1"/>
</dbReference>
<dbReference type="InterPro" id="IPR036271">
    <property type="entry name" value="Tet_transcr_reg_TetR-rel_C_sf"/>
</dbReference>
<dbReference type="KEGG" id="sroi:IAG44_20205"/>
<dbReference type="PRINTS" id="PR00455">
    <property type="entry name" value="HTHTETR"/>
</dbReference>
<protein>
    <submittedName>
        <fullName evidence="7">TetR/AcrR family transcriptional regulator</fullName>
    </submittedName>
</protein>
<feature type="compositionally biased region" description="Polar residues" evidence="5">
    <location>
        <begin position="1"/>
        <end position="11"/>
    </location>
</feature>
<organism evidence="7 8">
    <name type="scientific">Streptomyces roseirectus</name>
    <dbReference type="NCBI Taxonomy" id="2768066"/>
    <lineage>
        <taxon>Bacteria</taxon>
        <taxon>Bacillati</taxon>
        <taxon>Actinomycetota</taxon>
        <taxon>Actinomycetes</taxon>
        <taxon>Kitasatosporales</taxon>
        <taxon>Streptomycetaceae</taxon>
        <taxon>Streptomyces</taxon>
    </lineage>
</organism>
<gene>
    <name evidence="7" type="ORF">IAG44_20205</name>
</gene>
<evidence type="ECO:0000313" key="8">
    <source>
        <dbReference type="Proteomes" id="UP000516052"/>
    </source>
</evidence>
<evidence type="ECO:0000256" key="5">
    <source>
        <dbReference type="SAM" id="MobiDB-lite"/>
    </source>
</evidence>
<evidence type="ECO:0000256" key="1">
    <source>
        <dbReference type="ARBA" id="ARBA00023015"/>
    </source>
</evidence>
<keyword evidence="2 4" id="KW-0238">DNA-binding</keyword>
<keyword evidence="8" id="KW-1185">Reference proteome</keyword>
<dbReference type="Gene3D" id="1.10.357.10">
    <property type="entry name" value="Tetracycline Repressor, domain 2"/>
    <property type="match status" value="1"/>
</dbReference>
<dbReference type="Proteomes" id="UP000516052">
    <property type="component" value="Chromosome"/>
</dbReference>
<dbReference type="InterPro" id="IPR009057">
    <property type="entry name" value="Homeodomain-like_sf"/>
</dbReference>
<proteinExistence type="predicted"/>
<dbReference type="Gene3D" id="1.10.10.60">
    <property type="entry name" value="Homeodomain-like"/>
    <property type="match status" value="1"/>
</dbReference>
<dbReference type="SUPFAM" id="SSF48498">
    <property type="entry name" value="Tetracyclin repressor-like, C-terminal domain"/>
    <property type="match status" value="1"/>
</dbReference>
<dbReference type="InterPro" id="IPR050109">
    <property type="entry name" value="HTH-type_TetR-like_transc_reg"/>
</dbReference>
<evidence type="ECO:0000259" key="6">
    <source>
        <dbReference type="PROSITE" id="PS50977"/>
    </source>
</evidence>
<keyword evidence="3" id="KW-0804">Transcription</keyword>
<dbReference type="InterPro" id="IPR001647">
    <property type="entry name" value="HTH_TetR"/>
</dbReference>
<dbReference type="PANTHER" id="PTHR30055">
    <property type="entry name" value="HTH-TYPE TRANSCRIPTIONAL REGULATOR RUTR"/>
    <property type="match status" value="1"/>
</dbReference>
<name>A0A7H0IFF5_9ACTN</name>
<reference evidence="7 8" key="1">
    <citation type="submission" date="2020-08" db="EMBL/GenBank/DDBJ databases">
        <title>A novel species.</title>
        <authorList>
            <person name="Gao J."/>
        </authorList>
    </citation>
    <scope>NUCLEOTIDE SEQUENCE [LARGE SCALE GENOMIC DNA]</scope>
    <source>
        <strain evidence="7 8">CRXT-G-22</strain>
    </source>
</reference>
<evidence type="ECO:0000256" key="3">
    <source>
        <dbReference type="ARBA" id="ARBA00023163"/>
    </source>
</evidence>
<feature type="compositionally biased region" description="Basic residues" evidence="5">
    <location>
        <begin position="23"/>
        <end position="41"/>
    </location>
</feature>
<sequence>MPPSGGSSSWTGACGRCESIRPGSRRPAHRCPAHRRPRKRCPVLPEDPRALRSRAAALTAATELLVEGGPEKVTHAAVARRAGIGRATVYRHWPDQQSLLIDALAGDVRPMFTFDDSPVRDQLIGQLGQLINRLNKPSAVSVLTTIVQRSEHDTEARTIREQIFGDADENFAQALAAGVERGELRAGVECHARDLIARIVGPLVFQRFLMGELLEDARVIELVDLALGPWLAEG</sequence>
<dbReference type="AlphaFoldDB" id="A0A7H0IFF5"/>
<dbReference type="SUPFAM" id="SSF46689">
    <property type="entry name" value="Homeodomain-like"/>
    <property type="match status" value="1"/>
</dbReference>
<evidence type="ECO:0000313" key="7">
    <source>
        <dbReference type="EMBL" id="QNP71521.1"/>
    </source>
</evidence>
<accession>A0A7H0IFF5</accession>
<feature type="domain" description="HTH tetR-type" evidence="6">
    <location>
        <begin position="51"/>
        <end position="111"/>
    </location>
</feature>
<feature type="DNA-binding region" description="H-T-H motif" evidence="4">
    <location>
        <begin position="74"/>
        <end position="93"/>
    </location>
</feature>
<dbReference type="Pfam" id="PF00440">
    <property type="entry name" value="TetR_N"/>
    <property type="match status" value="1"/>
</dbReference>